<proteinExistence type="predicted"/>
<protein>
    <submittedName>
        <fullName evidence="2">Uncharacterized protein</fullName>
    </submittedName>
</protein>
<evidence type="ECO:0000313" key="2">
    <source>
        <dbReference type="EMBL" id="MER6977093.1"/>
    </source>
</evidence>
<name>A0ABV1VYT6_9ACTN</name>
<reference evidence="2 3" key="1">
    <citation type="submission" date="2024-06" db="EMBL/GenBank/DDBJ databases">
        <title>The Natural Products Discovery Center: Release of the First 8490 Sequenced Strains for Exploring Actinobacteria Biosynthetic Diversity.</title>
        <authorList>
            <person name="Kalkreuter E."/>
            <person name="Kautsar S.A."/>
            <person name="Yang D."/>
            <person name="Bader C.D."/>
            <person name="Teijaro C.N."/>
            <person name="Fluegel L."/>
            <person name="Davis C.M."/>
            <person name="Simpson J.R."/>
            <person name="Lauterbach L."/>
            <person name="Steele A.D."/>
            <person name="Gui C."/>
            <person name="Meng S."/>
            <person name="Li G."/>
            <person name="Viehrig K."/>
            <person name="Ye F."/>
            <person name="Su P."/>
            <person name="Kiefer A.F."/>
            <person name="Nichols A."/>
            <person name="Cepeda A.J."/>
            <person name="Yan W."/>
            <person name="Fan B."/>
            <person name="Jiang Y."/>
            <person name="Adhikari A."/>
            <person name="Zheng C.-J."/>
            <person name="Schuster L."/>
            <person name="Cowan T.M."/>
            <person name="Smanski M.J."/>
            <person name="Chevrette M.G."/>
            <person name="De Carvalho L.P.S."/>
            <person name="Shen B."/>
        </authorList>
    </citation>
    <scope>NUCLEOTIDE SEQUENCE [LARGE SCALE GENOMIC DNA]</scope>
    <source>
        <strain evidence="2 3">NPDC000634</strain>
    </source>
</reference>
<dbReference type="EMBL" id="JBEPCU010000092">
    <property type="protein sequence ID" value="MER6977093.1"/>
    <property type="molecule type" value="Genomic_DNA"/>
</dbReference>
<gene>
    <name evidence="2" type="ORF">ABT317_08680</name>
</gene>
<evidence type="ECO:0000313" key="3">
    <source>
        <dbReference type="Proteomes" id="UP001458415"/>
    </source>
</evidence>
<feature type="region of interest" description="Disordered" evidence="1">
    <location>
        <begin position="1"/>
        <end position="27"/>
    </location>
</feature>
<keyword evidence="3" id="KW-1185">Reference proteome</keyword>
<organism evidence="2 3">
    <name type="scientific">Streptomyces carpinensis</name>
    <dbReference type="NCBI Taxonomy" id="66369"/>
    <lineage>
        <taxon>Bacteria</taxon>
        <taxon>Bacillati</taxon>
        <taxon>Actinomycetota</taxon>
        <taxon>Actinomycetes</taxon>
        <taxon>Kitasatosporales</taxon>
        <taxon>Streptomycetaceae</taxon>
        <taxon>Streptomyces</taxon>
    </lineage>
</organism>
<accession>A0ABV1VYT6</accession>
<comment type="caution">
    <text evidence="2">The sequence shown here is derived from an EMBL/GenBank/DDBJ whole genome shotgun (WGS) entry which is preliminary data.</text>
</comment>
<evidence type="ECO:0000256" key="1">
    <source>
        <dbReference type="SAM" id="MobiDB-lite"/>
    </source>
</evidence>
<sequence length="186" mass="20068">MDFAPGRTRPQGGTDNGSCDGQEDDVALTESDLLDAGDEGLVELFGTSPAGEIPKGPLEGTGIVRWGGGRLARPLARLVRVAVWRGKVFDPEGYLSNRMTSFDVLAVLAQVYKGPSLMDERECIVIDYSRISLAARGVRDEMRQVGQGLYLGVVWLYGLRVGWFALRVPEVDRTLPGTGEAAAGQQ</sequence>
<dbReference type="Proteomes" id="UP001458415">
    <property type="component" value="Unassembled WGS sequence"/>
</dbReference>